<dbReference type="HAMAP" id="MF_00530">
    <property type="entry name" value="ATP_synth_epsil_bac"/>
    <property type="match status" value="1"/>
</dbReference>
<dbReference type="SUPFAM" id="SSF51344">
    <property type="entry name" value="Epsilon subunit of F1F0-ATP synthase N-terminal domain"/>
    <property type="match status" value="1"/>
</dbReference>
<dbReference type="GO" id="GO:0005886">
    <property type="term" value="C:plasma membrane"/>
    <property type="evidence" value="ECO:0007669"/>
    <property type="project" value="UniProtKB-SubCell"/>
</dbReference>
<evidence type="ECO:0000256" key="2">
    <source>
        <dbReference type="ARBA" id="ARBA00004184"/>
    </source>
</evidence>
<dbReference type="Pfam" id="PF02823">
    <property type="entry name" value="ATP-synt_DE_N"/>
    <property type="match status" value="1"/>
</dbReference>
<reference evidence="11 12" key="1">
    <citation type="submission" date="2016-10" db="EMBL/GenBank/DDBJ databases">
        <authorList>
            <person name="de Groot N.N."/>
        </authorList>
    </citation>
    <scope>NUCLEOTIDE SEQUENCE [LARGE SCALE GENOMIC DNA]</scope>
    <source>
        <strain evidence="11 12">DSM 22007</strain>
    </source>
</reference>
<keyword evidence="8 9" id="KW-0139">CF(1)</keyword>
<sequence length="149" mass="16248">MTSAMRLIISTPLDVIVDADDVRSLRAEDESGGFGVLPGHVPLLTVLRACVVRWRRESEGWAFCALRGGVLTVENGATIRIACRQGILGADLSTLEGGVHEHLAQESEKARAARVEHARMHVRAIRQIMLHISDGGDLASDVRLDEVFQ</sequence>
<keyword evidence="9" id="KW-0066">ATP synthesis</keyword>
<dbReference type="InterPro" id="IPR036771">
    <property type="entry name" value="ATPsynth_dsu/esu_N"/>
</dbReference>
<dbReference type="AlphaFoldDB" id="A0A1H9HC90"/>
<dbReference type="GO" id="GO:0012505">
    <property type="term" value="C:endomembrane system"/>
    <property type="evidence" value="ECO:0007669"/>
    <property type="project" value="UniProtKB-SubCell"/>
</dbReference>
<evidence type="ECO:0000313" key="12">
    <source>
        <dbReference type="Proteomes" id="UP000198634"/>
    </source>
</evidence>
<evidence type="ECO:0000256" key="3">
    <source>
        <dbReference type="ARBA" id="ARBA00005712"/>
    </source>
</evidence>
<dbReference type="GO" id="GO:0045259">
    <property type="term" value="C:proton-transporting ATP synthase complex"/>
    <property type="evidence" value="ECO:0007669"/>
    <property type="project" value="UniProtKB-KW"/>
</dbReference>
<dbReference type="OrthoDB" id="272739at2"/>
<dbReference type="EMBL" id="FOEP01000009">
    <property type="protein sequence ID" value="SEQ59892.1"/>
    <property type="molecule type" value="Genomic_DNA"/>
</dbReference>
<keyword evidence="9" id="KW-1003">Cell membrane</keyword>
<keyword evidence="6 9" id="KW-0406">Ion transport</keyword>
<dbReference type="STRING" id="657014.SAMN04488092_10960"/>
<dbReference type="GO" id="GO:0046933">
    <property type="term" value="F:proton-transporting ATP synthase activity, rotational mechanism"/>
    <property type="evidence" value="ECO:0007669"/>
    <property type="project" value="UniProtKB-UniRule"/>
</dbReference>
<dbReference type="NCBIfam" id="TIGR03166">
    <property type="entry name" value="alt_F1F0_F1_eps"/>
    <property type="match status" value="1"/>
</dbReference>
<name>A0A1H9HC90_9RHOB</name>
<comment type="similarity">
    <text evidence="3 9">Belongs to the ATPase epsilon chain family.</text>
</comment>
<comment type="subcellular location">
    <subcellularLocation>
        <location evidence="9">Cell membrane</location>
        <topology evidence="9">Peripheral membrane protein</topology>
    </subcellularLocation>
    <subcellularLocation>
        <location evidence="2">Endomembrane system</location>
        <topology evidence="2">Peripheral membrane protein</topology>
    </subcellularLocation>
</comment>
<evidence type="ECO:0000313" key="11">
    <source>
        <dbReference type="EMBL" id="SEQ59892.1"/>
    </source>
</evidence>
<evidence type="ECO:0000256" key="1">
    <source>
        <dbReference type="ARBA" id="ARBA00003543"/>
    </source>
</evidence>
<evidence type="ECO:0000256" key="8">
    <source>
        <dbReference type="ARBA" id="ARBA00023196"/>
    </source>
</evidence>
<gene>
    <name evidence="9" type="primary">atpC</name>
    <name evidence="11" type="ORF">SAMN04488092_10960</name>
</gene>
<dbReference type="InterPro" id="IPR024037">
    <property type="entry name" value="Alt_ATP_synth_F1_esu"/>
</dbReference>
<dbReference type="InterPro" id="IPR020546">
    <property type="entry name" value="ATP_synth_F1_dsu/esu_N"/>
</dbReference>
<evidence type="ECO:0000256" key="6">
    <source>
        <dbReference type="ARBA" id="ARBA00023065"/>
    </source>
</evidence>
<accession>A0A1H9HC90</accession>
<protein>
    <recommendedName>
        <fullName evidence="9">ATP synthase epsilon chain</fullName>
    </recommendedName>
    <alternativeName>
        <fullName evidence="9">ATP synthase F1 sector epsilon subunit</fullName>
    </alternativeName>
    <alternativeName>
        <fullName evidence="9">F-ATPase epsilon subunit</fullName>
    </alternativeName>
</protein>
<evidence type="ECO:0000256" key="7">
    <source>
        <dbReference type="ARBA" id="ARBA00023136"/>
    </source>
</evidence>
<keyword evidence="7 9" id="KW-0472">Membrane</keyword>
<feature type="domain" description="ATP synthase F1 complex delta/epsilon subunit N-terminal" evidence="10">
    <location>
        <begin position="5"/>
        <end position="75"/>
    </location>
</feature>
<dbReference type="CDD" id="cd12152">
    <property type="entry name" value="F1-ATPase_delta"/>
    <property type="match status" value="1"/>
</dbReference>
<evidence type="ECO:0000256" key="9">
    <source>
        <dbReference type="HAMAP-Rule" id="MF_00530"/>
    </source>
</evidence>
<evidence type="ECO:0000256" key="5">
    <source>
        <dbReference type="ARBA" id="ARBA00022781"/>
    </source>
</evidence>
<keyword evidence="12" id="KW-1185">Reference proteome</keyword>
<keyword evidence="4 9" id="KW-0813">Transport</keyword>
<proteinExistence type="inferred from homology"/>
<dbReference type="NCBIfam" id="NF009981">
    <property type="entry name" value="PRK13447.1"/>
    <property type="match status" value="1"/>
</dbReference>
<dbReference type="Proteomes" id="UP000198634">
    <property type="component" value="Unassembled WGS sequence"/>
</dbReference>
<evidence type="ECO:0000259" key="10">
    <source>
        <dbReference type="Pfam" id="PF02823"/>
    </source>
</evidence>
<dbReference type="InterPro" id="IPR001469">
    <property type="entry name" value="ATP_synth_F1_dsu/esu"/>
</dbReference>
<organism evidence="11 12">
    <name type="scientific">Thalassovita taeanensis</name>
    <dbReference type="NCBI Taxonomy" id="657014"/>
    <lineage>
        <taxon>Bacteria</taxon>
        <taxon>Pseudomonadati</taxon>
        <taxon>Pseudomonadota</taxon>
        <taxon>Alphaproteobacteria</taxon>
        <taxon>Rhodobacterales</taxon>
        <taxon>Roseobacteraceae</taxon>
        <taxon>Thalassovita</taxon>
    </lineage>
</organism>
<evidence type="ECO:0000256" key="4">
    <source>
        <dbReference type="ARBA" id="ARBA00022448"/>
    </source>
</evidence>
<dbReference type="Gene3D" id="2.60.15.10">
    <property type="entry name" value="F0F1 ATP synthase delta/epsilon subunit, N-terminal"/>
    <property type="match status" value="1"/>
</dbReference>
<comment type="subunit">
    <text evidence="9">F-type ATPases have 2 components, CF(1) - the catalytic core - and CF(0) - the membrane proton channel. CF(1) has five subunits: alpha(3), beta(3), gamma(1), delta(1), epsilon(1). CF(0) has three main subunits: a, b and c.</text>
</comment>
<dbReference type="GO" id="GO:0005524">
    <property type="term" value="F:ATP binding"/>
    <property type="evidence" value="ECO:0007669"/>
    <property type="project" value="UniProtKB-UniRule"/>
</dbReference>
<keyword evidence="5 9" id="KW-0375">Hydrogen ion transport</keyword>
<comment type="function">
    <text evidence="1 9">Produces ATP from ADP in the presence of a proton gradient across the membrane.</text>
</comment>